<feature type="transmembrane region" description="Helical" evidence="2">
    <location>
        <begin position="320"/>
        <end position="337"/>
    </location>
</feature>
<gene>
    <name evidence="3" type="ORF">NEZAVI_LOCUS6780</name>
</gene>
<comment type="similarity">
    <text evidence="1">Belongs to the bile acid:sodium symporter (BASS) (TC 2.A.28) family.</text>
</comment>
<evidence type="ECO:0008006" key="5">
    <source>
        <dbReference type="Google" id="ProtNLM"/>
    </source>
</evidence>
<dbReference type="PANTHER" id="PTHR18640">
    <property type="entry name" value="SOLUTE CARRIER FAMILY 10 MEMBER 7"/>
    <property type="match status" value="1"/>
</dbReference>
<accession>A0A9P0MJM4</accession>
<keyword evidence="2" id="KW-0472">Membrane</keyword>
<dbReference type="PANTHER" id="PTHR18640:SF5">
    <property type="entry name" value="SODIUM_BILE ACID COTRANSPORTER 7"/>
    <property type="match status" value="1"/>
</dbReference>
<evidence type="ECO:0000313" key="4">
    <source>
        <dbReference type="Proteomes" id="UP001152798"/>
    </source>
</evidence>
<dbReference type="OrthoDB" id="188035at2759"/>
<feature type="transmembrane region" description="Helical" evidence="2">
    <location>
        <begin position="51"/>
        <end position="69"/>
    </location>
</feature>
<proteinExistence type="inferred from homology"/>
<dbReference type="InterPro" id="IPR038770">
    <property type="entry name" value="Na+/solute_symporter_sf"/>
</dbReference>
<dbReference type="EMBL" id="OV725079">
    <property type="protein sequence ID" value="CAH1396790.1"/>
    <property type="molecule type" value="Genomic_DNA"/>
</dbReference>
<feature type="transmembrane region" description="Helical" evidence="2">
    <location>
        <begin position="278"/>
        <end position="300"/>
    </location>
</feature>
<keyword evidence="2" id="KW-1133">Transmembrane helix</keyword>
<keyword evidence="2" id="KW-0812">Transmembrane</keyword>
<sequence>MEKKKIYYSINLKVLLRRHWFFIAIFPIILFAETFPSLGATGGILHPEWTVKYLSVGVIFFISGISMTMDELLNAASSYHIHAFIQCFTFICIPVMVLVLTTILRFLFSGINVWILQGLLTVSCMPPPVSSAVIITKAIGGNEAAAVFNSILGSFIGIIISPILLLYFSGSTALIFMLGSMLLLGQTVLIPLIVGILLKHFKIIRSTKSLPLTFVGQLILLFIIYTTFCDAFIDAKDTSMTALDIVLSIFLVLLFHMLSMYVCFHTSQCFPWYSASDIVAITICSSYKSLTLGIPILRILFSGYSHFSQIMLPLLLYQPIQIMMGGFIAPPFKLWMISNKNRMKILP</sequence>
<feature type="transmembrane region" description="Helical" evidence="2">
    <location>
        <begin position="174"/>
        <end position="198"/>
    </location>
</feature>
<evidence type="ECO:0000256" key="1">
    <source>
        <dbReference type="ARBA" id="ARBA00006528"/>
    </source>
</evidence>
<feature type="transmembrane region" description="Helical" evidence="2">
    <location>
        <begin position="147"/>
        <end position="168"/>
    </location>
</feature>
<dbReference type="Gene3D" id="1.20.1530.20">
    <property type="match status" value="1"/>
</dbReference>
<feature type="transmembrane region" description="Helical" evidence="2">
    <location>
        <begin position="245"/>
        <end position="266"/>
    </location>
</feature>
<organism evidence="3 4">
    <name type="scientific">Nezara viridula</name>
    <name type="common">Southern green stink bug</name>
    <name type="synonym">Cimex viridulus</name>
    <dbReference type="NCBI Taxonomy" id="85310"/>
    <lineage>
        <taxon>Eukaryota</taxon>
        <taxon>Metazoa</taxon>
        <taxon>Ecdysozoa</taxon>
        <taxon>Arthropoda</taxon>
        <taxon>Hexapoda</taxon>
        <taxon>Insecta</taxon>
        <taxon>Pterygota</taxon>
        <taxon>Neoptera</taxon>
        <taxon>Paraneoptera</taxon>
        <taxon>Hemiptera</taxon>
        <taxon>Heteroptera</taxon>
        <taxon>Panheteroptera</taxon>
        <taxon>Pentatomomorpha</taxon>
        <taxon>Pentatomoidea</taxon>
        <taxon>Pentatomidae</taxon>
        <taxon>Pentatominae</taxon>
        <taxon>Nezara</taxon>
    </lineage>
</organism>
<keyword evidence="4" id="KW-1185">Reference proteome</keyword>
<dbReference type="AlphaFoldDB" id="A0A9P0MJM4"/>
<feature type="transmembrane region" description="Helical" evidence="2">
    <location>
        <begin position="114"/>
        <end position="135"/>
    </location>
</feature>
<dbReference type="Proteomes" id="UP001152798">
    <property type="component" value="Chromosome 3"/>
</dbReference>
<name>A0A9P0MJM4_NEZVI</name>
<dbReference type="InterPro" id="IPR016833">
    <property type="entry name" value="Put_Na-Bile_cotransptr"/>
</dbReference>
<feature type="transmembrane region" description="Helical" evidence="2">
    <location>
        <begin position="20"/>
        <end position="45"/>
    </location>
</feature>
<dbReference type="Pfam" id="PF13593">
    <property type="entry name" value="SBF_like"/>
    <property type="match status" value="1"/>
</dbReference>
<protein>
    <recommendedName>
        <fullName evidence="5">Sodium/bile acid cotransporter</fullName>
    </recommendedName>
</protein>
<feature type="transmembrane region" description="Helical" evidence="2">
    <location>
        <begin position="210"/>
        <end position="233"/>
    </location>
</feature>
<dbReference type="GO" id="GO:0005886">
    <property type="term" value="C:plasma membrane"/>
    <property type="evidence" value="ECO:0007669"/>
    <property type="project" value="TreeGrafter"/>
</dbReference>
<evidence type="ECO:0000313" key="3">
    <source>
        <dbReference type="EMBL" id="CAH1396790.1"/>
    </source>
</evidence>
<evidence type="ECO:0000256" key="2">
    <source>
        <dbReference type="SAM" id="Phobius"/>
    </source>
</evidence>
<feature type="transmembrane region" description="Helical" evidence="2">
    <location>
        <begin position="81"/>
        <end position="108"/>
    </location>
</feature>
<reference evidence="3" key="1">
    <citation type="submission" date="2022-01" db="EMBL/GenBank/DDBJ databases">
        <authorList>
            <person name="King R."/>
        </authorList>
    </citation>
    <scope>NUCLEOTIDE SEQUENCE</scope>
</reference>